<dbReference type="eggNOG" id="KOG0254">
    <property type="taxonomic scope" value="Eukaryota"/>
</dbReference>
<keyword evidence="10" id="KW-1185">Reference proteome</keyword>
<dbReference type="EMBL" id="CR382121">
    <property type="protein sequence ID" value="CAH02791.1"/>
    <property type="molecule type" value="Genomic_DNA"/>
</dbReference>
<keyword evidence="6 7" id="KW-0472">Membrane</keyword>
<dbReference type="PROSITE" id="PS50850">
    <property type="entry name" value="MFS"/>
    <property type="match status" value="1"/>
</dbReference>
<evidence type="ECO:0000256" key="1">
    <source>
        <dbReference type="ARBA" id="ARBA00004127"/>
    </source>
</evidence>
<dbReference type="PaxDb" id="284590-Q6CXY6"/>
<evidence type="ECO:0000256" key="5">
    <source>
        <dbReference type="ARBA" id="ARBA00022989"/>
    </source>
</evidence>
<feature type="transmembrane region" description="Helical" evidence="7">
    <location>
        <begin position="341"/>
        <end position="361"/>
    </location>
</feature>
<dbReference type="PRINTS" id="PR01036">
    <property type="entry name" value="TCRTETB"/>
</dbReference>
<sequence>MVESDRTSLLQPVRNALNPELSEGLPAYVGAEVAETEHLLESEDEAREGLQVSEMSRARLHIIISSMCLGSFLAALDNTIVTTLLSHIASEFNELSHISWIATAYLLSSATFQPLYGKISDIFGRRPLIIISNLFFILGCLICGLSKNLWTLVAGRFIAGIGGGGVTSLGSITASDIVPLRSRALYQGIFNFFFGLGIAIGGLIGGWFSESKNGWRMAFLVQVPLCAISLVLIIIFLKLPPGCKGLGLVSNDKDGKVDIKDKLKRIDWLGSLSLVTFLFAFMLASSLGGKEIPYNSNIFKLLVVATILSGTAFIYVELYISDDPILPIRFLTNRSILGASFANWFCMMSGVTLAFYVPVYWSSVQNLKPTDMGKRIAPNFFSTAFGSIGAGYYMKKTGRYYGFLLKFTGLMVLGQLQVLLMKPDISTWRQYILLPLPHFGSSVLITVTLLAMIAAVPHEHQAATTSISYAFRSTGSTLGVSVGAALFRNKLSGSLFDSVMKFESDKYSKEYLLSIIKQASESSEYVHANAPKFIQATLIQCYEQACKSTFAFCFLISIFAWISCGVIKEYKLHTSMERK</sequence>
<evidence type="ECO:0000256" key="3">
    <source>
        <dbReference type="ARBA" id="ARBA00022448"/>
    </source>
</evidence>
<dbReference type="InterPro" id="IPR020846">
    <property type="entry name" value="MFS_dom"/>
</dbReference>
<evidence type="ECO:0000259" key="8">
    <source>
        <dbReference type="PROSITE" id="PS50850"/>
    </source>
</evidence>
<dbReference type="GO" id="GO:0012505">
    <property type="term" value="C:endomembrane system"/>
    <property type="evidence" value="ECO:0007669"/>
    <property type="project" value="UniProtKB-SubCell"/>
</dbReference>
<protein>
    <submittedName>
        <fullName evidence="9">KLLA0A04631p</fullName>
    </submittedName>
</protein>
<dbReference type="SUPFAM" id="SSF103473">
    <property type="entry name" value="MFS general substrate transporter"/>
    <property type="match status" value="1"/>
</dbReference>
<evidence type="ECO:0000256" key="4">
    <source>
        <dbReference type="ARBA" id="ARBA00022692"/>
    </source>
</evidence>
<feature type="transmembrane region" description="Helical" evidence="7">
    <location>
        <begin position="184"/>
        <end position="208"/>
    </location>
</feature>
<comment type="similarity">
    <text evidence="2">Belongs to the major facilitator superfamily.</text>
</comment>
<organism evidence="9 10">
    <name type="scientific">Kluyveromyces lactis (strain ATCC 8585 / CBS 2359 / DSM 70799 / NBRC 1267 / NRRL Y-1140 / WM37)</name>
    <name type="common">Yeast</name>
    <name type="synonym">Candida sphaerica</name>
    <dbReference type="NCBI Taxonomy" id="284590"/>
    <lineage>
        <taxon>Eukaryota</taxon>
        <taxon>Fungi</taxon>
        <taxon>Dikarya</taxon>
        <taxon>Ascomycota</taxon>
        <taxon>Saccharomycotina</taxon>
        <taxon>Saccharomycetes</taxon>
        <taxon>Saccharomycetales</taxon>
        <taxon>Saccharomycetaceae</taxon>
        <taxon>Kluyveromyces</taxon>
    </lineage>
</organism>
<keyword evidence="3" id="KW-0813">Transport</keyword>
<evidence type="ECO:0000256" key="7">
    <source>
        <dbReference type="SAM" id="Phobius"/>
    </source>
</evidence>
<feature type="domain" description="Major facilitator superfamily (MFS) profile" evidence="8">
    <location>
        <begin position="63"/>
        <end position="521"/>
    </location>
</feature>
<dbReference type="GO" id="GO:0000329">
    <property type="term" value="C:fungal-type vacuole membrane"/>
    <property type="evidence" value="ECO:0007669"/>
    <property type="project" value="TreeGrafter"/>
</dbReference>
<evidence type="ECO:0000256" key="2">
    <source>
        <dbReference type="ARBA" id="ARBA00008335"/>
    </source>
</evidence>
<feature type="transmembrane region" description="Helical" evidence="7">
    <location>
        <begin position="128"/>
        <end position="147"/>
    </location>
</feature>
<dbReference type="AlphaFoldDB" id="Q6CXY6"/>
<dbReference type="InterPro" id="IPR011701">
    <property type="entry name" value="MFS"/>
</dbReference>
<dbReference type="RefSeq" id="XP_451203.1">
    <property type="nucleotide sequence ID" value="XM_451203.1"/>
</dbReference>
<dbReference type="PANTHER" id="PTHR23501">
    <property type="entry name" value="MAJOR FACILITATOR SUPERFAMILY"/>
    <property type="match status" value="1"/>
</dbReference>
<keyword evidence="5 7" id="KW-1133">Transmembrane helix</keyword>
<dbReference type="HOGENOM" id="CLU_000960_22_3_1"/>
<dbReference type="InterPro" id="IPR036259">
    <property type="entry name" value="MFS_trans_sf"/>
</dbReference>
<dbReference type="Pfam" id="PF07690">
    <property type="entry name" value="MFS_1"/>
    <property type="match status" value="1"/>
</dbReference>
<dbReference type="Proteomes" id="UP000000598">
    <property type="component" value="Chromosome A"/>
</dbReference>
<feature type="transmembrane region" description="Helical" evidence="7">
    <location>
        <begin position="400"/>
        <end position="419"/>
    </location>
</feature>
<evidence type="ECO:0000256" key="6">
    <source>
        <dbReference type="ARBA" id="ARBA00023136"/>
    </source>
</evidence>
<dbReference type="OMA" id="VPHEHQA"/>
<proteinExistence type="inferred from homology"/>
<dbReference type="Gene3D" id="1.20.1250.20">
    <property type="entry name" value="MFS general substrate transporter like domains"/>
    <property type="match status" value="1"/>
</dbReference>
<dbReference type="FunCoup" id="Q6CXY6">
    <property type="interactions" value="43"/>
</dbReference>
<dbReference type="GeneID" id="2896673"/>
<dbReference type="GO" id="GO:0015174">
    <property type="term" value="F:basic amino acid transmembrane transporter activity"/>
    <property type="evidence" value="ECO:0007669"/>
    <property type="project" value="TreeGrafter"/>
</dbReference>
<feature type="transmembrane region" description="Helical" evidence="7">
    <location>
        <begin position="549"/>
        <end position="570"/>
    </location>
</feature>
<accession>Q6CXY6</accession>
<evidence type="ECO:0000313" key="10">
    <source>
        <dbReference type="Proteomes" id="UP000000598"/>
    </source>
</evidence>
<feature type="transmembrane region" description="Helical" evidence="7">
    <location>
        <begin position="298"/>
        <end position="320"/>
    </location>
</feature>
<evidence type="ECO:0000313" key="9">
    <source>
        <dbReference type="EMBL" id="CAH02791.1"/>
    </source>
</evidence>
<feature type="transmembrane region" description="Helical" evidence="7">
    <location>
        <begin position="439"/>
        <end position="457"/>
    </location>
</feature>
<name>Q6CXY6_KLULA</name>
<feature type="transmembrane region" description="Helical" evidence="7">
    <location>
        <begin position="153"/>
        <end position="172"/>
    </location>
</feature>
<dbReference type="KEGG" id="kla:KLLA0_A04631g"/>
<keyword evidence="4 7" id="KW-0812">Transmembrane</keyword>
<comment type="subcellular location">
    <subcellularLocation>
        <location evidence="1">Endomembrane system</location>
        <topology evidence="1">Multi-pass membrane protein</topology>
    </subcellularLocation>
</comment>
<feature type="transmembrane region" description="Helical" evidence="7">
    <location>
        <begin position="469"/>
        <end position="487"/>
    </location>
</feature>
<gene>
    <name evidence="9" type="ORF">KLLA0_A04631g</name>
</gene>
<feature type="transmembrane region" description="Helical" evidence="7">
    <location>
        <begin position="266"/>
        <end position="286"/>
    </location>
</feature>
<dbReference type="InParanoid" id="Q6CXY6"/>
<dbReference type="PANTHER" id="PTHR23501:SF191">
    <property type="entry name" value="VACUOLAR BASIC AMINO ACID TRANSPORTER 4"/>
    <property type="match status" value="1"/>
</dbReference>
<feature type="transmembrane region" description="Helical" evidence="7">
    <location>
        <begin position="214"/>
        <end position="237"/>
    </location>
</feature>
<reference evidence="9 10" key="1">
    <citation type="journal article" date="2004" name="Nature">
        <title>Genome evolution in yeasts.</title>
        <authorList>
            <consortium name="Genolevures"/>
            <person name="Dujon B."/>
            <person name="Sherman D."/>
            <person name="Fischer G."/>
            <person name="Durrens P."/>
            <person name="Casaregola S."/>
            <person name="Lafontaine I."/>
            <person name="de Montigny J."/>
            <person name="Marck C."/>
            <person name="Neuveglise C."/>
            <person name="Talla E."/>
            <person name="Goffard N."/>
            <person name="Frangeul L."/>
            <person name="Aigle M."/>
            <person name="Anthouard V."/>
            <person name="Babour A."/>
            <person name="Barbe V."/>
            <person name="Barnay S."/>
            <person name="Blanchin S."/>
            <person name="Beckerich J.M."/>
            <person name="Beyne E."/>
            <person name="Bleykasten C."/>
            <person name="Boisrame A."/>
            <person name="Boyer J."/>
            <person name="Cattolico L."/>
            <person name="Confanioleri F."/>
            <person name="de Daruvar A."/>
            <person name="Despons L."/>
            <person name="Fabre E."/>
            <person name="Fairhead C."/>
            <person name="Ferry-Dumazet H."/>
            <person name="Groppi A."/>
            <person name="Hantraye F."/>
            <person name="Hennequin C."/>
            <person name="Jauniaux N."/>
            <person name="Joyet P."/>
            <person name="Kachouri R."/>
            <person name="Kerrest A."/>
            <person name="Koszul R."/>
            <person name="Lemaire M."/>
            <person name="Lesur I."/>
            <person name="Ma L."/>
            <person name="Muller H."/>
            <person name="Nicaud J.M."/>
            <person name="Nikolski M."/>
            <person name="Oztas S."/>
            <person name="Ozier-Kalogeropoulos O."/>
            <person name="Pellenz S."/>
            <person name="Potier S."/>
            <person name="Richard G.F."/>
            <person name="Straub M.L."/>
            <person name="Suleau A."/>
            <person name="Swennene D."/>
            <person name="Tekaia F."/>
            <person name="Wesolowski-Louvel M."/>
            <person name="Westhof E."/>
            <person name="Wirth B."/>
            <person name="Zeniou-Meyer M."/>
            <person name="Zivanovic I."/>
            <person name="Bolotin-Fukuhara M."/>
            <person name="Thierry A."/>
            <person name="Bouchier C."/>
            <person name="Caudron B."/>
            <person name="Scarpelli C."/>
            <person name="Gaillardin C."/>
            <person name="Weissenbach J."/>
            <person name="Wincker P."/>
            <person name="Souciet J.L."/>
        </authorList>
    </citation>
    <scope>NUCLEOTIDE SEQUENCE [LARGE SCALE GENOMIC DNA]</scope>
    <source>
        <strain evidence="10">ATCC 8585 / CBS 2359 / DSM 70799 / NBRC 1267 / NRRL Y-1140 / WM37</strain>
    </source>
</reference>